<dbReference type="Gene3D" id="3.40.50.360">
    <property type="match status" value="1"/>
</dbReference>
<dbReference type="InterPro" id="IPR005025">
    <property type="entry name" value="FMN_Rdtase-like_dom"/>
</dbReference>
<evidence type="ECO:0000259" key="2">
    <source>
        <dbReference type="Pfam" id="PF03358"/>
    </source>
</evidence>
<sequence>MRITIVSGSNRKQATSTQLSVYLAKVLESNGVKATLIDLNAAPLPFYSPDVEHRDEHLNAYKKSLNEADGIVLVTPEYHGAPSGVLKNALDHVGFEQFDGKVVLSVSSAGGAVGVSSLQQLQTIVRNVHGVNCPEWISIGGEQRAFTPEGEPADSKTKDRVQRTVLYFLQMVRTFRKEEQPQD</sequence>
<dbReference type="RefSeq" id="WP_094017053.1">
    <property type="nucleotide sequence ID" value="NZ_NMQW01000034.1"/>
</dbReference>
<evidence type="ECO:0000313" key="4">
    <source>
        <dbReference type="Proteomes" id="UP000215509"/>
    </source>
</evidence>
<dbReference type="GO" id="GO:0010181">
    <property type="term" value="F:FMN binding"/>
    <property type="evidence" value="ECO:0007669"/>
    <property type="project" value="TreeGrafter"/>
</dbReference>
<dbReference type="SUPFAM" id="SSF52218">
    <property type="entry name" value="Flavoproteins"/>
    <property type="match status" value="1"/>
</dbReference>
<feature type="domain" description="NADPH-dependent FMN reductase-like" evidence="2">
    <location>
        <begin position="1"/>
        <end position="140"/>
    </location>
</feature>
<dbReference type="InterPro" id="IPR029039">
    <property type="entry name" value="Flavoprotein-like_sf"/>
</dbReference>
<organism evidence="3 4">
    <name type="scientific">Paenibacillus rigui</name>
    <dbReference type="NCBI Taxonomy" id="554312"/>
    <lineage>
        <taxon>Bacteria</taxon>
        <taxon>Bacillati</taxon>
        <taxon>Bacillota</taxon>
        <taxon>Bacilli</taxon>
        <taxon>Bacillales</taxon>
        <taxon>Paenibacillaceae</taxon>
        <taxon>Paenibacillus</taxon>
    </lineage>
</organism>
<dbReference type="PANTHER" id="PTHR30543:SF21">
    <property type="entry name" value="NAD(P)H-DEPENDENT FMN REDUCTASE LOT6"/>
    <property type="match status" value="1"/>
</dbReference>
<dbReference type="Proteomes" id="UP000215509">
    <property type="component" value="Unassembled WGS sequence"/>
</dbReference>
<dbReference type="Pfam" id="PF03358">
    <property type="entry name" value="FMN_red"/>
    <property type="match status" value="1"/>
</dbReference>
<comment type="caution">
    <text evidence="3">The sequence shown here is derived from an EMBL/GenBank/DDBJ whole genome shotgun (WGS) entry which is preliminary data.</text>
</comment>
<proteinExistence type="inferred from homology"/>
<dbReference type="PANTHER" id="PTHR30543">
    <property type="entry name" value="CHROMATE REDUCTASE"/>
    <property type="match status" value="1"/>
</dbReference>
<name>A0A229UL07_9BACL</name>
<protein>
    <submittedName>
        <fullName evidence="3">NADPH-dependent FMN reductase</fullName>
    </submittedName>
</protein>
<dbReference type="GO" id="GO:0005829">
    <property type="term" value="C:cytosol"/>
    <property type="evidence" value="ECO:0007669"/>
    <property type="project" value="TreeGrafter"/>
</dbReference>
<accession>A0A229UL07</accession>
<dbReference type="OrthoDB" id="9790975at2"/>
<comment type="similarity">
    <text evidence="1">Belongs to the azoreductase type 2 family.</text>
</comment>
<keyword evidence="4" id="KW-1185">Reference proteome</keyword>
<evidence type="ECO:0000256" key="1">
    <source>
        <dbReference type="ARBA" id="ARBA00009428"/>
    </source>
</evidence>
<evidence type="ECO:0000313" key="3">
    <source>
        <dbReference type="EMBL" id="OXM84138.1"/>
    </source>
</evidence>
<reference evidence="3 4" key="1">
    <citation type="submission" date="2017-07" db="EMBL/GenBank/DDBJ databases">
        <title>Genome sequencing and assembly of Paenibacillus rigui.</title>
        <authorList>
            <person name="Mayilraj S."/>
        </authorList>
    </citation>
    <scope>NUCLEOTIDE SEQUENCE [LARGE SCALE GENOMIC DNA]</scope>
    <source>
        <strain evidence="3 4">JCM 16352</strain>
    </source>
</reference>
<gene>
    <name evidence="3" type="ORF">CF651_22125</name>
</gene>
<dbReference type="AlphaFoldDB" id="A0A229UL07"/>
<dbReference type="GO" id="GO:0016491">
    <property type="term" value="F:oxidoreductase activity"/>
    <property type="evidence" value="ECO:0007669"/>
    <property type="project" value="InterPro"/>
</dbReference>
<dbReference type="EMBL" id="NMQW01000034">
    <property type="protein sequence ID" value="OXM84138.1"/>
    <property type="molecule type" value="Genomic_DNA"/>
</dbReference>
<dbReference type="InterPro" id="IPR050712">
    <property type="entry name" value="NAD(P)H-dep_reductase"/>
</dbReference>